<comment type="caution">
    <text evidence="2">The sequence shown here is derived from an EMBL/GenBank/DDBJ whole genome shotgun (WGS) entry which is preliminary data.</text>
</comment>
<feature type="region of interest" description="Disordered" evidence="1">
    <location>
        <begin position="219"/>
        <end position="244"/>
    </location>
</feature>
<feature type="region of interest" description="Disordered" evidence="1">
    <location>
        <begin position="115"/>
        <end position="192"/>
    </location>
</feature>
<evidence type="ECO:0000256" key="1">
    <source>
        <dbReference type="SAM" id="MobiDB-lite"/>
    </source>
</evidence>
<sequence>MSEVNNLPASNKGNWQDAIDPGFQERLMRPLVKPGVIDKTQLAGNILSRSQRFANRLPLVSQLERRFSGVNNFPASQVPITYAQPLGGEANVANTVTPKNSPASGQVSRTVVQAKLAPTPSKSTSASPSAIAPVKGMPVANSTKNFSNSVEVSSSPLPLVRSQNAEPTQVKQKPASNSPSAQSNIRTDATTKLTPQPVVLSQNAESMQVQQPLDLTAPSTAQNTSATSPDQQNSPLPVVRSQSVEPISTQQNLDLIAPSTAQNAIAISTSTEPPISPLPVVRSQSAELISAPQKQESAQSKSLPIVYAEPLTGEVSNPSKSLTLAKSQPLQTQVNPLPVVQPRYSQSQQTTRSQNSTTASLTPSSIPQATENNSQPTSETNSSIPIVQVTNTVRSWLEPQPHPLLKNQTTANPTPNQTFNQKTVRTTNLGTPLIFSTPHSATGQEQQANNPEFTSSQQNFEGGQTNYNSATAITVASQQITPNLNRPPTVESDRYEGNNLPNNNSPTKIDVDALADKVERKLMRRLVIENERRGQTRWR</sequence>
<gene>
    <name evidence="2" type="ORF">H6G03_25085</name>
</gene>
<dbReference type="RefSeq" id="WP_190470423.1">
    <property type="nucleotide sequence ID" value="NZ_JACJPW010000078.1"/>
</dbReference>
<accession>A0A926VKV8</accession>
<dbReference type="AlphaFoldDB" id="A0A926VKV8"/>
<dbReference type="EMBL" id="JACJPW010000078">
    <property type="protein sequence ID" value="MBD2184304.1"/>
    <property type="molecule type" value="Genomic_DNA"/>
</dbReference>
<reference evidence="2" key="1">
    <citation type="journal article" date="2015" name="ISME J.">
        <title>Draft Genome Sequence of Streptomyces incarnatus NRRL8089, which Produces the Nucleoside Antibiotic Sinefungin.</title>
        <authorList>
            <person name="Oshima K."/>
            <person name="Hattori M."/>
            <person name="Shimizu H."/>
            <person name="Fukuda K."/>
            <person name="Nemoto M."/>
            <person name="Inagaki K."/>
            <person name="Tamura T."/>
        </authorList>
    </citation>
    <scope>NUCLEOTIDE SEQUENCE</scope>
    <source>
        <strain evidence="2">FACHB-1375</strain>
    </source>
</reference>
<feature type="compositionally biased region" description="Polar residues" evidence="1">
    <location>
        <begin position="359"/>
        <end position="385"/>
    </location>
</feature>
<feature type="compositionally biased region" description="Polar residues" evidence="1">
    <location>
        <begin position="163"/>
        <end position="192"/>
    </location>
</feature>
<keyword evidence="3" id="KW-1185">Reference proteome</keyword>
<reference evidence="2" key="2">
    <citation type="submission" date="2020-08" db="EMBL/GenBank/DDBJ databases">
        <authorList>
            <person name="Chen M."/>
            <person name="Teng W."/>
            <person name="Zhao L."/>
            <person name="Hu C."/>
            <person name="Zhou Y."/>
            <person name="Han B."/>
            <person name="Song L."/>
            <person name="Shu W."/>
        </authorList>
    </citation>
    <scope>NUCLEOTIDE SEQUENCE</scope>
    <source>
        <strain evidence="2">FACHB-1375</strain>
    </source>
</reference>
<feature type="compositionally biased region" description="Low complexity" evidence="1">
    <location>
        <begin position="117"/>
        <end position="133"/>
    </location>
</feature>
<proteinExistence type="predicted"/>
<feature type="compositionally biased region" description="Low complexity" evidence="1">
    <location>
        <begin position="147"/>
        <end position="162"/>
    </location>
</feature>
<name>A0A926VKV8_9CYAN</name>
<feature type="compositionally biased region" description="Polar residues" evidence="1">
    <location>
        <begin position="314"/>
        <end position="335"/>
    </location>
</feature>
<feature type="compositionally biased region" description="Low complexity" evidence="1">
    <location>
        <begin position="345"/>
        <end position="358"/>
    </location>
</feature>
<feature type="region of interest" description="Disordered" evidence="1">
    <location>
        <begin position="313"/>
        <end position="385"/>
    </location>
</feature>
<evidence type="ECO:0000313" key="2">
    <source>
        <dbReference type="EMBL" id="MBD2184304.1"/>
    </source>
</evidence>
<dbReference type="Proteomes" id="UP000641646">
    <property type="component" value="Unassembled WGS sequence"/>
</dbReference>
<evidence type="ECO:0000313" key="3">
    <source>
        <dbReference type="Proteomes" id="UP000641646"/>
    </source>
</evidence>
<organism evidence="2 3">
    <name type="scientific">Aerosakkonema funiforme FACHB-1375</name>
    <dbReference type="NCBI Taxonomy" id="2949571"/>
    <lineage>
        <taxon>Bacteria</taxon>
        <taxon>Bacillati</taxon>
        <taxon>Cyanobacteriota</taxon>
        <taxon>Cyanophyceae</taxon>
        <taxon>Oscillatoriophycideae</taxon>
        <taxon>Aerosakkonematales</taxon>
        <taxon>Aerosakkonemataceae</taxon>
        <taxon>Aerosakkonema</taxon>
    </lineage>
</organism>
<feature type="region of interest" description="Disordered" evidence="1">
    <location>
        <begin position="482"/>
        <end position="508"/>
    </location>
</feature>
<protein>
    <submittedName>
        <fullName evidence="2">Uncharacterized protein</fullName>
    </submittedName>
</protein>